<proteinExistence type="predicted"/>
<dbReference type="EMBL" id="JAHYIQ010000003">
    <property type="protein sequence ID" value="KAK1134267.1"/>
    <property type="molecule type" value="Genomic_DNA"/>
</dbReference>
<keyword evidence="3" id="KW-1185">Reference proteome</keyword>
<protein>
    <submittedName>
        <fullName evidence="2">Uncharacterized protein</fullName>
    </submittedName>
</protein>
<organism evidence="2 3">
    <name type="scientific">Melipona bicolor</name>
    <dbReference type="NCBI Taxonomy" id="60889"/>
    <lineage>
        <taxon>Eukaryota</taxon>
        <taxon>Metazoa</taxon>
        <taxon>Ecdysozoa</taxon>
        <taxon>Arthropoda</taxon>
        <taxon>Hexapoda</taxon>
        <taxon>Insecta</taxon>
        <taxon>Pterygota</taxon>
        <taxon>Neoptera</taxon>
        <taxon>Endopterygota</taxon>
        <taxon>Hymenoptera</taxon>
        <taxon>Apocrita</taxon>
        <taxon>Aculeata</taxon>
        <taxon>Apoidea</taxon>
        <taxon>Anthophila</taxon>
        <taxon>Apidae</taxon>
        <taxon>Melipona</taxon>
    </lineage>
</organism>
<dbReference type="Proteomes" id="UP001177670">
    <property type="component" value="Unassembled WGS sequence"/>
</dbReference>
<dbReference type="AlphaFoldDB" id="A0AA40GAY5"/>
<name>A0AA40GAY5_9HYME</name>
<evidence type="ECO:0000313" key="2">
    <source>
        <dbReference type="EMBL" id="KAK1134267.1"/>
    </source>
</evidence>
<gene>
    <name evidence="2" type="ORF">K0M31_012049</name>
</gene>
<reference evidence="2" key="1">
    <citation type="submission" date="2021-10" db="EMBL/GenBank/DDBJ databases">
        <title>Melipona bicolor Genome sequencing and assembly.</title>
        <authorList>
            <person name="Araujo N.S."/>
            <person name="Arias M.C."/>
        </authorList>
    </citation>
    <scope>NUCLEOTIDE SEQUENCE</scope>
    <source>
        <strain evidence="2">USP_2M_L1-L4_2017</strain>
        <tissue evidence="2">Whole body</tissue>
    </source>
</reference>
<feature type="compositionally biased region" description="Polar residues" evidence="1">
    <location>
        <begin position="20"/>
        <end position="29"/>
    </location>
</feature>
<sequence>MAIAESPELLNGESMLATNVSHSVTSPSTAEPLKKSAATAGAKDMPSIVVPKRAKAPSALTASGPRNPVTIPHDPRNVRRTNSR</sequence>
<evidence type="ECO:0000313" key="3">
    <source>
        <dbReference type="Proteomes" id="UP001177670"/>
    </source>
</evidence>
<comment type="caution">
    <text evidence="2">The sequence shown here is derived from an EMBL/GenBank/DDBJ whole genome shotgun (WGS) entry which is preliminary data.</text>
</comment>
<accession>A0AA40GAY5</accession>
<feature type="region of interest" description="Disordered" evidence="1">
    <location>
        <begin position="20"/>
        <end position="84"/>
    </location>
</feature>
<evidence type="ECO:0000256" key="1">
    <source>
        <dbReference type="SAM" id="MobiDB-lite"/>
    </source>
</evidence>